<evidence type="ECO:0000313" key="3">
    <source>
        <dbReference type="EMBL" id="TYC54629.1"/>
    </source>
</evidence>
<dbReference type="Pfam" id="PF00899">
    <property type="entry name" value="ThiF"/>
    <property type="match status" value="1"/>
</dbReference>
<feature type="domain" description="THIF-type NAD/FAD binding fold" evidence="1">
    <location>
        <begin position="170"/>
        <end position="296"/>
    </location>
</feature>
<dbReference type="InterPro" id="IPR046741">
    <property type="entry name" value="DUF6791"/>
</dbReference>
<proteinExistence type="predicted"/>
<dbReference type="NCBIfam" id="NF004805">
    <property type="entry name" value="PRK06153.1-4"/>
    <property type="match status" value="1"/>
</dbReference>
<dbReference type="InterPro" id="IPR000594">
    <property type="entry name" value="ThiF_NAD_FAD-bd"/>
</dbReference>
<keyword evidence="3" id="KW-0548">Nucleotidyltransferase</keyword>
<evidence type="ECO:0000313" key="4">
    <source>
        <dbReference type="Proteomes" id="UP000389128"/>
    </source>
</evidence>
<dbReference type="Pfam" id="PF20590">
    <property type="entry name" value="DUF6791"/>
    <property type="match status" value="1"/>
</dbReference>
<name>A0A6C2CMK6_9RHOO</name>
<dbReference type="EMBL" id="SDKK01000018">
    <property type="protein sequence ID" value="TYC54629.1"/>
    <property type="molecule type" value="Genomic_DNA"/>
</dbReference>
<dbReference type="GO" id="GO:0008641">
    <property type="term" value="F:ubiquitin-like modifier activating enzyme activity"/>
    <property type="evidence" value="ECO:0007669"/>
    <property type="project" value="InterPro"/>
</dbReference>
<dbReference type="NCBIfam" id="NF004804">
    <property type="entry name" value="PRK06153.1-3"/>
    <property type="match status" value="1"/>
</dbReference>
<dbReference type="GO" id="GO:0016779">
    <property type="term" value="F:nucleotidyltransferase activity"/>
    <property type="evidence" value="ECO:0007669"/>
    <property type="project" value="UniProtKB-KW"/>
</dbReference>
<sequence>MSAALFNLNSDLKQLREDGYVVRIEGGNLVMYEVPYINAHREVKTGTIRSTLCLSGDITLKPEPHTVYFEGEFPCHADGTPLISISAGGNVPADLLVSAQHYLSCKPNDNGYTDYFAKMSTYATIISGPAAVLRPGTSPRKVWGPADDGDSVFNYVETASGRAGIGVLTARLADERIAIIGIGGTGSYALDLLAKTPVREIRLIDGDDFLQHNAFRAPGAPTIEQLREMPKKVNYFAAIYSSMHRGIVAHAVELTESTVTLLDGVSFAFLCMDAGGAKRVAVEQLERMGVPFVDVGMGLELSNGSLGGILRVTLSTPEERGFARERIAFEEQNEENVYSSNIQVADLNALNAALAVMKWKKYRGFYRDLEKEHHCSYTTDGNMLLNGIPA</sequence>
<keyword evidence="3" id="KW-0808">Transferase</keyword>
<dbReference type="OrthoDB" id="8773615at2"/>
<feature type="domain" description="DUF6791" evidence="2">
    <location>
        <begin position="10"/>
        <end position="158"/>
    </location>
</feature>
<dbReference type="SUPFAM" id="SSF69572">
    <property type="entry name" value="Activating enzymes of the ubiquitin-like proteins"/>
    <property type="match status" value="1"/>
</dbReference>
<comment type="caution">
    <text evidence="3">The sequence shown here is derived from an EMBL/GenBank/DDBJ whole genome shotgun (WGS) entry which is preliminary data.</text>
</comment>
<dbReference type="Proteomes" id="UP000389128">
    <property type="component" value="Unassembled WGS sequence"/>
</dbReference>
<accession>A0A6C2CMK6</accession>
<organism evidence="3 4">
    <name type="scientific">Zoogloea oleivorans</name>
    <dbReference type="NCBI Taxonomy" id="1552750"/>
    <lineage>
        <taxon>Bacteria</taxon>
        <taxon>Pseudomonadati</taxon>
        <taxon>Pseudomonadota</taxon>
        <taxon>Betaproteobacteria</taxon>
        <taxon>Rhodocyclales</taxon>
        <taxon>Zoogloeaceae</taxon>
        <taxon>Zoogloea</taxon>
    </lineage>
</organism>
<evidence type="ECO:0000259" key="2">
    <source>
        <dbReference type="Pfam" id="PF20590"/>
    </source>
</evidence>
<dbReference type="CDD" id="cd01483">
    <property type="entry name" value="E1_enzyme_family"/>
    <property type="match status" value="1"/>
</dbReference>
<protein>
    <submittedName>
        <fullName evidence="3">ThiF family adenylyltransferase</fullName>
    </submittedName>
</protein>
<dbReference type="InterPro" id="IPR035985">
    <property type="entry name" value="Ubiquitin-activating_enz"/>
</dbReference>
<evidence type="ECO:0000259" key="1">
    <source>
        <dbReference type="Pfam" id="PF00899"/>
    </source>
</evidence>
<dbReference type="Gene3D" id="3.40.50.720">
    <property type="entry name" value="NAD(P)-binding Rossmann-like Domain"/>
    <property type="match status" value="1"/>
</dbReference>
<dbReference type="NCBIfam" id="NF004802">
    <property type="entry name" value="PRK06153.1-1"/>
    <property type="match status" value="1"/>
</dbReference>
<keyword evidence="4" id="KW-1185">Reference proteome</keyword>
<gene>
    <name evidence="3" type="ORF">ETQ85_18325</name>
</gene>
<dbReference type="AlphaFoldDB" id="A0A6C2CMK6"/>
<reference evidence="3 4" key="1">
    <citation type="submission" date="2019-01" db="EMBL/GenBank/DDBJ databases">
        <title>Zoogloea oleivorans genome sequencing and assembly.</title>
        <authorList>
            <person name="Tancsics A."/>
            <person name="Farkas M."/>
            <person name="Kriszt B."/>
            <person name="Maroti G."/>
            <person name="Horvath B."/>
        </authorList>
    </citation>
    <scope>NUCLEOTIDE SEQUENCE [LARGE SCALE GENOMIC DNA]</scope>
    <source>
        <strain evidence="3 4">Buc</strain>
    </source>
</reference>